<accession>A0A1I5V6R8</accession>
<dbReference type="STRING" id="93684.SAMN05421853_101339"/>
<dbReference type="Proteomes" id="UP000243106">
    <property type="component" value="Unassembled WGS sequence"/>
</dbReference>
<dbReference type="AlphaFoldDB" id="A0A1I5V6R8"/>
<reference evidence="2" key="1">
    <citation type="submission" date="2016-10" db="EMBL/GenBank/DDBJ databases">
        <authorList>
            <person name="Varghese N."/>
            <person name="Submissions S."/>
        </authorList>
    </citation>
    <scope>NUCLEOTIDE SEQUENCE [LARGE SCALE GENOMIC DNA]</scope>
    <source>
        <strain evidence="2">JCM 10271</strain>
    </source>
</reference>
<evidence type="ECO:0000313" key="2">
    <source>
        <dbReference type="Proteomes" id="UP000243106"/>
    </source>
</evidence>
<keyword evidence="2" id="KW-1185">Reference proteome</keyword>
<gene>
    <name evidence="1" type="ORF">SAMN05421853_101339</name>
</gene>
<dbReference type="RefSeq" id="WP_281244598.1">
    <property type="nucleotide sequence ID" value="NZ_FOXV01000001.1"/>
</dbReference>
<name>A0A1I5V6R8_9RHOB</name>
<sequence length="44" mass="4825">MRSWLNVVHVTLIAALLGVALFAWTSHLGAGPETLDLTEDTQFE</sequence>
<protein>
    <submittedName>
        <fullName evidence="1">Uncharacterized protein</fullName>
    </submittedName>
</protein>
<proteinExistence type="predicted"/>
<evidence type="ECO:0000313" key="1">
    <source>
        <dbReference type="EMBL" id="SFQ02646.1"/>
    </source>
</evidence>
<dbReference type="EMBL" id="FOXV01000001">
    <property type="protein sequence ID" value="SFQ02646.1"/>
    <property type="molecule type" value="Genomic_DNA"/>
</dbReference>
<organism evidence="1 2">
    <name type="scientific">Roseivivax halotolerans</name>
    <dbReference type="NCBI Taxonomy" id="93684"/>
    <lineage>
        <taxon>Bacteria</taxon>
        <taxon>Pseudomonadati</taxon>
        <taxon>Pseudomonadota</taxon>
        <taxon>Alphaproteobacteria</taxon>
        <taxon>Rhodobacterales</taxon>
        <taxon>Roseobacteraceae</taxon>
        <taxon>Roseivivax</taxon>
    </lineage>
</organism>